<protein>
    <submittedName>
        <fullName evidence="3">Biogenesis of lysosome-related organelles complex 1 subunit 6</fullName>
    </submittedName>
</protein>
<gene>
    <name evidence="3" type="ORF">HOLleu_19844</name>
</gene>
<evidence type="ECO:0000313" key="3">
    <source>
        <dbReference type="EMBL" id="KAJ8035995.1"/>
    </source>
</evidence>
<organism evidence="3 4">
    <name type="scientific">Holothuria leucospilota</name>
    <name type="common">Black long sea cucumber</name>
    <name type="synonym">Mertensiothuria leucospilota</name>
    <dbReference type="NCBI Taxonomy" id="206669"/>
    <lineage>
        <taxon>Eukaryota</taxon>
        <taxon>Metazoa</taxon>
        <taxon>Echinodermata</taxon>
        <taxon>Eleutherozoa</taxon>
        <taxon>Echinozoa</taxon>
        <taxon>Holothuroidea</taxon>
        <taxon>Aspidochirotacea</taxon>
        <taxon>Aspidochirotida</taxon>
        <taxon>Holothuriidae</taxon>
        <taxon>Holothuria</taxon>
    </lineage>
</organism>
<dbReference type="GO" id="GO:0031083">
    <property type="term" value="C:BLOC-1 complex"/>
    <property type="evidence" value="ECO:0007669"/>
    <property type="project" value="TreeGrafter"/>
</dbReference>
<accession>A0A9Q1C064</accession>
<proteinExistence type="predicted"/>
<keyword evidence="1" id="KW-0175">Coiled coil</keyword>
<dbReference type="PANTHER" id="PTHR31328:SF2">
    <property type="entry name" value="BIOGENESIS OF LYSOSOME-RELATED ORGANELLES COMPLEX 1 SUBUNIT 6"/>
    <property type="match status" value="1"/>
</dbReference>
<evidence type="ECO:0000256" key="2">
    <source>
        <dbReference type="SAM" id="MobiDB-lite"/>
    </source>
</evidence>
<dbReference type="Pfam" id="PF14712">
    <property type="entry name" value="Snapin_Pallidin"/>
    <property type="match status" value="1"/>
</dbReference>
<evidence type="ECO:0000256" key="1">
    <source>
        <dbReference type="SAM" id="Coils"/>
    </source>
</evidence>
<dbReference type="Proteomes" id="UP001152320">
    <property type="component" value="Chromosome 9"/>
</dbReference>
<dbReference type="PANTHER" id="PTHR31328">
    <property type="entry name" value="BIOGENESIS OF LYSOSOME-RELATED ORGANELLES COMPLEX 1 SUBUNIT 6"/>
    <property type="match status" value="1"/>
</dbReference>
<comment type="caution">
    <text evidence="3">The sequence shown here is derived from an EMBL/GenBank/DDBJ whole genome shotgun (WGS) entry which is preliminary data.</text>
</comment>
<dbReference type="InterPro" id="IPR028119">
    <property type="entry name" value="Snapin/Pallidin/Snn1"/>
</dbReference>
<feature type="compositionally biased region" description="Basic and acidic residues" evidence="2">
    <location>
        <begin position="7"/>
        <end position="27"/>
    </location>
</feature>
<feature type="coiled-coil region" evidence="1">
    <location>
        <begin position="102"/>
        <end position="129"/>
    </location>
</feature>
<reference evidence="3" key="1">
    <citation type="submission" date="2021-10" db="EMBL/GenBank/DDBJ databases">
        <title>Tropical sea cucumber genome reveals ecological adaptation and Cuvierian tubules defense mechanism.</title>
        <authorList>
            <person name="Chen T."/>
        </authorList>
    </citation>
    <scope>NUCLEOTIDE SEQUENCE</scope>
    <source>
        <strain evidence="3">Nanhai2018</strain>
        <tissue evidence="3">Muscle</tissue>
    </source>
</reference>
<feature type="region of interest" description="Disordered" evidence="2">
    <location>
        <begin position="1"/>
        <end position="75"/>
    </location>
</feature>
<dbReference type="AlphaFoldDB" id="A0A9Q1C064"/>
<dbReference type="EMBL" id="JAIZAY010000009">
    <property type="protein sequence ID" value="KAJ8035995.1"/>
    <property type="molecule type" value="Genomic_DNA"/>
</dbReference>
<dbReference type="GO" id="GO:0030133">
    <property type="term" value="C:transport vesicle"/>
    <property type="evidence" value="ECO:0007669"/>
    <property type="project" value="TreeGrafter"/>
</dbReference>
<evidence type="ECO:0000313" key="4">
    <source>
        <dbReference type="Proteomes" id="UP001152320"/>
    </source>
</evidence>
<feature type="compositionally biased region" description="Basic and acidic residues" evidence="2">
    <location>
        <begin position="178"/>
        <end position="198"/>
    </location>
</feature>
<feature type="compositionally biased region" description="Polar residues" evidence="2">
    <location>
        <begin position="40"/>
        <end position="49"/>
    </location>
</feature>
<name>A0A9Q1C064_HOLLE</name>
<dbReference type="OrthoDB" id="19659at2759"/>
<feature type="region of interest" description="Disordered" evidence="2">
    <location>
        <begin position="178"/>
        <end position="216"/>
    </location>
</feature>
<keyword evidence="4" id="KW-1185">Reference proteome</keyword>
<feature type="compositionally biased region" description="Low complexity" evidence="2">
    <location>
        <begin position="52"/>
        <end position="69"/>
    </location>
</feature>
<sequence length="216" mass="24521">MEEDTSSEPKSDAQKEEVAPKEEEVKDAASQGDELESEESSQGPTQSEKVASEGSEGSPSSSSSSMSPSKEGTGLLPVSEETIRTLSNAFIEAFQPHFEHSRESLHELIRNQELLLDTVQQENRKYEENHMLEDVNETMKKARLYQSKLVNIRKEMVHLHERVGKLKKRALKLQNQRMKENLQREQQKEREYEEDRLLRARPAANQQAEGSTGPGS</sequence>